<proteinExistence type="predicted"/>
<evidence type="ECO:0000313" key="4">
    <source>
        <dbReference type="Proteomes" id="UP000324252"/>
    </source>
</evidence>
<feature type="transmembrane region" description="Helical" evidence="1">
    <location>
        <begin position="36"/>
        <end position="53"/>
    </location>
</feature>
<dbReference type="Gene3D" id="1.10.3730.20">
    <property type="match status" value="1"/>
</dbReference>
<dbReference type="Proteomes" id="UP000324252">
    <property type="component" value="Unassembled WGS sequence"/>
</dbReference>
<dbReference type="GO" id="GO:0016020">
    <property type="term" value="C:membrane"/>
    <property type="evidence" value="ECO:0007669"/>
    <property type="project" value="InterPro"/>
</dbReference>
<dbReference type="SUPFAM" id="SSF103481">
    <property type="entry name" value="Multidrug resistance efflux transporter EmrE"/>
    <property type="match status" value="2"/>
</dbReference>
<name>A0A1H0AF82_9RHOB</name>
<dbReference type="OrthoDB" id="7165334at2"/>
<sequence length="294" mass="30733">MENLRGAAMMVAAMAAFAIEDMFIKTLSADIPTGQILMMLGAGGALVFGVLAARRGTRLLSPVLLTRPVLLRNLGEVIGTMGFVTAIALTPLSSASAILQALPLAVTLGAALFMGATVGWRRWSAILVGFAGVLLIIRPGLEGFEPASLFALQGVVGLAIRDLATRAVPREIGAMQLSAYAFALIVPTGLVLLLVQGDSLIAPRPGQWGQFAGALTLGIVGYYAIVGAMRLGEVAVVTPFRYSRLIFAIIIGVTVFGERPDTPTLAGAALIVGSGLYTLLREARLHARARRAAR</sequence>
<dbReference type="PANTHER" id="PTHR22911:SF135">
    <property type="entry name" value="BLR4310 PROTEIN"/>
    <property type="match status" value="1"/>
</dbReference>
<keyword evidence="1" id="KW-0472">Membrane</keyword>
<dbReference type="RefSeq" id="WP_149786080.1">
    <property type="nucleotide sequence ID" value="NZ_FNIO01000001.1"/>
</dbReference>
<evidence type="ECO:0000259" key="2">
    <source>
        <dbReference type="Pfam" id="PF00892"/>
    </source>
</evidence>
<feature type="transmembrane region" description="Helical" evidence="1">
    <location>
        <begin position="98"/>
        <end position="116"/>
    </location>
</feature>
<keyword evidence="1" id="KW-0812">Transmembrane</keyword>
<feature type="transmembrane region" description="Helical" evidence="1">
    <location>
        <begin position="208"/>
        <end position="229"/>
    </location>
</feature>
<gene>
    <name evidence="3" type="ORF">SAMN05444142_1011077</name>
</gene>
<dbReference type="AlphaFoldDB" id="A0A1H0AF82"/>
<feature type="transmembrane region" description="Helical" evidence="1">
    <location>
        <begin position="241"/>
        <end position="257"/>
    </location>
</feature>
<dbReference type="EMBL" id="FQZZ01000001">
    <property type="protein sequence ID" value="SHJ69948.1"/>
    <property type="molecule type" value="Genomic_DNA"/>
</dbReference>
<feature type="domain" description="EamA" evidence="2">
    <location>
        <begin position="5"/>
        <end position="137"/>
    </location>
</feature>
<accession>A0A1H0AF82</accession>
<organism evidence="3 4">
    <name type="scientific">Lutimaribacter pacificus</name>
    <dbReference type="NCBI Taxonomy" id="391948"/>
    <lineage>
        <taxon>Bacteria</taxon>
        <taxon>Pseudomonadati</taxon>
        <taxon>Pseudomonadota</taxon>
        <taxon>Alphaproteobacteria</taxon>
        <taxon>Rhodobacterales</taxon>
        <taxon>Roseobacteraceae</taxon>
        <taxon>Lutimaribacter</taxon>
    </lineage>
</organism>
<feature type="transmembrane region" description="Helical" evidence="1">
    <location>
        <begin position="263"/>
        <end position="280"/>
    </location>
</feature>
<dbReference type="InterPro" id="IPR037185">
    <property type="entry name" value="EmrE-like"/>
</dbReference>
<evidence type="ECO:0000313" key="3">
    <source>
        <dbReference type="EMBL" id="SHJ69948.1"/>
    </source>
</evidence>
<feature type="transmembrane region" description="Helical" evidence="1">
    <location>
        <begin position="177"/>
        <end position="196"/>
    </location>
</feature>
<keyword evidence="1" id="KW-1133">Transmembrane helix</keyword>
<feature type="transmembrane region" description="Helical" evidence="1">
    <location>
        <begin position="74"/>
        <end position="92"/>
    </location>
</feature>
<reference evidence="3 4" key="1">
    <citation type="submission" date="2016-11" db="EMBL/GenBank/DDBJ databases">
        <authorList>
            <person name="Varghese N."/>
            <person name="Submissions S."/>
        </authorList>
    </citation>
    <scope>NUCLEOTIDE SEQUENCE [LARGE SCALE GENOMIC DNA]</scope>
    <source>
        <strain evidence="3 4">DSM 29620</strain>
    </source>
</reference>
<protein>
    <submittedName>
        <fullName evidence="3">Permease of the drug/metabolite transporter (DMT) superfamily</fullName>
    </submittedName>
</protein>
<dbReference type="InterPro" id="IPR000620">
    <property type="entry name" value="EamA_dom"/>
</dbReference>
<dbReference type="Pfam" id="PF00892">
    <property type="entry name" value="EamA"/>
    <property type="match status" value="2"/>
</dbReference>
<dbReference type="PANTHER" id="PTHR22911">
    <property type="entry name" value="ACYL-MALONYL CONDENSING ENZYME-RELATED"/>
    <property type="match status" value="1"/>
</dbReference>
<evidence type="ECO:0000256" key="1">
    <source>
        <dbReference type="SAM" id="Phobius"/>
    </source>
</evidence>
<feature type="domain" description="EamA" evidence="2">
    <location>
        <begin position="149"/>
        <end position="274"/>
    </location>
</feature>
<keyword evidence="4" id="KW-1185">Reference proteome</keyword>